<dbReference type="AlphaFoldDB" id="A0A077MG90"/>
<feature type="active site" evidence="1">
    <location>
        <position position="264"/>
    </location>
</feature>
<sequence length="369" mass="38249">MTVPVPPAGEHAAYDKSSDPYAVSRRPRRLLIAVVVGMALAAVLALIPLPYAILRPGPAINTLGKDSGGTPLIEVTGAKTYPAAGALDFTTVSVQGGPGRRVNVWDLVGAAISPSEDIYDEDAFFPKGITEKEVKDENTAEMASSQEMAVAVALRSIGQKVTPRYRIGDFAPEAPSAKVLKTGDILLAIDKVDITSLSVLRERVRAHQPGDKVTLRIERDGKQSEVTVTTMDAGSQAALGVILATSYNFPYQVTIHAGDVGGPSAGLMFTLAVNDVLTPGDLTGGKRIAGTGTIDDSGQVGPIGGIRQKVVGAKKAGATIFLTPADNCAELKGHTPEGIRAIRVATFAEALAEVKALSSGASGSLPTCN</sequence>
<dbReference type="PANTHER" id="PTHR10046">
    <property type="entry name" value="ATP DEPENDENT LON PROTEASE FAMILY MEMBER"/>
    <property type="match status" value="1"/>
</dbReference>
<dbReference type="InterPro" id="IPR014721">
    <property type="entry name" value="Ribsml_uS5_D2-typ_fold_subgr"/>
</dbReference>
<dbReference type="Proteomes" id="UP000035720">
    <property type="component" value="Unassembled WGS sequence"/>
</dbReference>
<dbReference type="STRING" id="1193518.BN13_750003"/>
<keyword evidence="1" id="KW-0720">Serine protease</keyword>
<dbReference type="InterPro" id="IPR036034">
    <property type="entry name" value="PDZ_sf"/>
</dbReference>
<dbReference type="RefSeq" id="WP_048547133.1">
    <property type="nucleotide sequence ID" value="NZ_HF571038.1"/>
</dbReference>
<dbReference type="InterPro" id="IPR020568">
    <property type="entry name" value="Ribosomal_Su5_D2-typ_SF"/>
</dbReference>
<keyword evidence="2" id="KW-1133">Transmembrane helix</keyword>
<keyword evidence="2" id="KW-0472">Membrane</keyword>
<dbReference type="SUPFAM" id="SSF50156">
    <property type="entry name" value="PDZ domain-like"/>
    <property type="match status" value="1"/>
</dbReference>
<dbReference type="EMBL" id="CAJC01000189">
    <property type="protein sequence ID" value="CCI54543.1"/>
    <property type="molecule type" value="Genomic_DNA"/>
</dbReference>
<reference evidence="4 5" key="1">
    <citation type="journal article" date="2013" name="ISME J.">
        <title>A metabolic model for members of the genus Tetrasphaera involved in enhanced biological phosphorus removal.</title>
        <authorList>
            <person name="Kristiansen R."/>
            <person name="Nguyen H.T.T."/>
            <person name="Saunders A.M."/>
            <person name="Nielsen J.L."/>
            <person name="Wimmer R."/>
            <person name="Le V.Q."/>
            <person name="McIlroy S.J."/>
            <person name="Petrovski S."/>
            <person name="Seviour R.J."/>
            <person name="Calteau A."/>
            <person name="Nielsen K.L."/>
            <person name="Nielsen P.H."/>
        </authorList>
    </citation>
    <scope>NUCLEOTIDE SEQUENCE [LARGE SCALE GENOMIC DNA]</scope>
    <source>
        <strain evidence="4 5">Ben 74</strain>
    </source>
</reference>
<dbReference type="GO" id="GO:0004176">
    <property type="term" value="F:ATP-dependent peptidase activity"/>
    <property type="evidence" value="ECO:0007669"/>
    <property type="project" value="UniProtKB-UniRule"/>
</dbReference>
<evidence type="ECO:0000259" key="3">
    <source>
        <dbReference type="PROSITE" id="PS51786"/>
    </source>
</evidence>
<keyword evidence="1" id="KW-0645">Protease</keyword>
<dbReference type="GO" id="GO:0005524">
    <property type="term" value="F:ATP binding"/>
    <property type="evidence" value="ECO:0007669"/>
    <property type="project" value="InterPro"/>
</dbReference>
<feature type="domain" description="Lon proteolytic" evidence="3">
    <location>
        <begin position="257"/>
        <end position="357"/>
    </location>
</feature>
<organism evidence="4 5">
    <name type="scientific">Nostocoides jenkinsii Ben 74</name>
    <dbReference type="NCBI Taxonomy" id="1193518"/>
    <lineage>
        <taxon>Bacteria</taxon>
        <taxon>Bacillati</taxon>
        <taxon>Actinomycetota</taxon>
        <taxon>Actinomycetes</taxon>
        <taxon>Micrococcales</taxon>
        <taxon>Intrasporangiaceae</taxon>
        <taxon>Nostocoides</taxon>
    </lineage>
</organism>
<evidence type="ECO:0000256" key="2">
    <source>
        <dbReference type="SAM" id="Phobius"/>
    </source>
</evidence>
<comment type="caution">
    <text evidence="4">The sequence shown here is derived from an EMBL/GenBank/DDBJ whole genome shotgun (WGS) entry which is preliminary data.</text>
</comment>
<dbReference type="InterPro" id="IPR027065">
    <property type="entry name" value="Lon_Prtase"/>
</dbReference>
<dbReference type="InterPro" id="IPR001478">
    <property type="entry name" value="PDZ"/>
</dbReference>
<proteinExistence type="inferred from homology"/>
<accession>A0A077MG90</accession>
<dbReference type="Pfam" id="PF13180">
    <property type="entry name" value="PDZ_2"/>
    <property type="match status" value="1"/>
</dbReference>
<evidence type="ECO:0000313" key="4">
    <source>
        <dbReference type="EMBL" id="CCI54543.1"/>
    </source>
</evidence>
<dbReference type="GO" id="GO:0006508">
    <property type="term" value="P:proteolysis"/>
    <property type="evidence" value="ECO:0007669"/>
    <property type="project" value="UniProtKB-KW"/>
</dbReference>
<evidence type="ECO:0000313" key="5">
    <source>
        <dbReference type="Proteomes" id="UP000035720"/>
    </source>
</evidence>
<dbReference type="OrthoDB" id="2356897at2"/>
<gene>
    <name evidence="4" type="ORF">BN13_750003</name>
</gene>
<dbReference type="Pfam" id="PF05362">
    <property type="entry name" value="Lon_C"/>
    <property type="match status" value="1"/>
</dbReference>
<feature type="transmembrane region" description="Helical" evidence="2">
    <location>
        <begin position="30"/>
        <end position="53"/>
    </location>
</feature>
<dbReference type="PROSITE" id="PS51786">
    <property type="entry name" value="LON_PROTEOLYTIC"/>
    <property type="match status" value="1"/>
</dbReference>
<dbReference type="Gene3D" id="3.30.230.10">
    <property type="match status" value="1"/>
</dbReference>
<feature type="active site" evidence="1">
    <location>
        <position position="309"/>
    </location>
</feature>
<keyword evidence="2" id="KW-0812">Transmembrane</keyword>
<comment type="similarity">
    <text evidence="1">Belongs to the peptidase S16 family.</text>
</comment>
<keyword evidence="1" id="KW-0378">Hydrolase</keyword>
<dbReference type="InterPro" id="IPR008269">
    <property type="entry name" value="Lon_proteolytic"/>
</dbReference>
<evidence type="ECO:0000256" key="1">
    <source>
        <dbReference type="PROSITE-ProRule" id="PRU01122"/>
    </source>
</evidence>
<protein>
    <recommendedName>
        <fullName evidence="1">endopeptidase La</fullName>
        <ecNumber evidence="1">3.4.21.53</ecNumber>
    </recommendedName>
</protein>
<dbReference type="EC" id="3.4.21.53" evidence="1"/>
<dbReference type="GO" id="GO:0004252">
    <property type="term" value="F:serine-type endopeptidase activity"/>
    <property type="evidence" value="ECO:0007669"/>
    <property type="project" value="UniProtKB-UniRule"/>
</dbReference>
<comment type="catalytic activity">
    <reaction evidence="1">
        <text>Hydrolysis of proteins in presence of ATP.</text>
        <dbReference type="EC" id="3.4.21.53"/>
    </reaction>
</comment>
<name>A0A077MG90_9MICO</name>
<dbReference type="GO" id="GO:0030163">
    <property type="term" value="P:protein catabolic process"/>
    <property type="evidence" value="ECO:0007669"/>
    <property type="project" value="InterPro"/>
</dbReference>
<keyword evidence="5" id="KW-1185">Reference proteome</keyword>
<dbReference type="SUPFAM" id="SSF54211">
    <property type="entry name" value="Ribosomal protein S5 domain 2-like"/>
    <property type="match status" value="1"/>
</dbReference>